<feature type="chain" id="PRO_5012531908" evidence="1">
    <location>
        <begin position="21"/>
        <end position="453"/>
    </location>
</feature>
<gene>
    <name evidence="2" type="ORF">B9G79_13780</name>
</gene>
<organism evidence="2 3">
    <name type="scientific">Bdellovibrio bacteriovorus</name>
    <dbReference type="NCBI Taxonomy" id="959"/>
    <lineage>
        <taxon>Bacteria</taxon>
        <taxon>Pseudomonadati</taxon>
        <taxon>Bdellovibrionota</taxon>
        <taxon>Bdellovibrionia</taxon>
        <taxon>Bdellovibrionales</taxon>
        <taxon>Pseudobdellovibrionaceae</taxon>
        <taxon>Bdellovibrio</taxon>
    </lineage>
</organism>
<evidence type="ECO:0000313" key="3">
    <source>
        <dbReference type="Proteomes" id="UP000197003"/>
    </source>
</evidence>
<name>A0A1Z3NAQ2_BDEBC</name>
<protein>
    <submittedName>
        <fullName evidence="2">Uncharacterized protein</fullName>
    </submittedName>
</protein>
<sequence length="453" mass="50292">MNVSAVLLTLLLVASASAQAASSPSFTAAEEAVLIDIKTKTIELVEKQKLEAEKLRRCFAFVTLCDAEVKEKLPLIRNAIKQKSEEYRLLVGLANAQSLMTSASAARIGMTLPFVQYERRFDKDQTEMKLIRRLYQEDYRAISDKAAAMFKDKPKSPYVNLEGYIIQNELSTATQFYNMQALLIIHQVPFVIYMKTDKAPDQEIAVALGKYIERVNKALGELYDTQKNPLESFLVYEPIVKSIVEENPQSKIIIENLLRQQKHAVGLKAWIERNSPSIKLAALSTCSLVAAVLQAWPVSLACGGTAAAITGKQLYDDYHRMRDNFALWLTGAQSHTALKTSEARVMYSTLALFFAGQSVGNTLLAIETSLVATLSNLPTVAAARFTSLTALREGGIRFASRTIEMKGKDLGASIFAASYANVTDHDLKTTREDRIFTYRDLLLLQQAAQTTKP</sequence>
<evidence type="ECO:0000256" key="1">
    <source>
        <dbReference type="SAM" id="SignalP"/>
    </source>
</evidence>
<feature type="signal peptide" evidence="1">
    <location>
        <begin position="1"/>
        <end position="20"/>
    </location>
</feature>
<dbReference type="OrthoDB" id="9342501at2"/>
<keyword evidence="1" id="KW-0732">Signal</keyword>
<dbReference type="RefSeq" id="WP_088566026.1">
    <property type="nucleotide sequence ID" value="NZ_CP020946.1"/>
</dbReference>
<dbReference type="Proteomes" id="UP000197003">
    <property type="component" value="Chromosome"/>
</dbReference>
<dbReference type="EMBL" id="CP020946">
    <property type="protein sequence ID" value="ASD64563.1"/>
    <property type="molecule type" value="Genomic_DNA"/>
</dbReference>
<accession>A0A1Z3NAQ2</accession>
<dbReference type="AlphaFoldDB" id="A0A1Z3NAQ2"/>
<proteinExistence type="predicted"/>
<evidence type="ECO:0000313" key="2">
    <source>
        <dbReference type="EMBL" id="ASD64563.1"/>
    </source>
</evidence>
<reference evidence="2 3" key="1">
    <citation type="submission" date="2017-04" db="EMBL/GenBank/DDBJ databases">
        <title>Whole genome sequence of Bdellovibrio bacteriovorus strain SSB218315.</title>
        <authorList>
            <person name="Oyedara O."/>
            <person name="Rodriguez-Perez M.A."/>
        </authorList>
    </citation>
    <scope>NUCLEOTIDE SEQUENCE [LARGE SCALE GENOMIC DNA]</scope>
    <source>
        <strain evidence="2 3">SSB218315</strain>
    </source>
</reference>